<gene>
    <name evidence="1" type="ORF">L248_2819</name>
</gene>
<sequence>MIFLHQLATTNCNQVIADGIHELYPKTSKNVFLPVHKHLEPTLVF</sequence>
<dbReference type="AlphaFoldDB" id="U4TPQ1"/>
<proteinExistence type="predicted"/>
<evidence type="ECO:0000313" key="1">
    <source>
        <dbReference type="EMBL" id="ERL65420.1"/>
    </source>
</evidence>
<protein>
    <submittedName>
        <fullName evidence="1">Uncharacterized protein</fullName>
    </submittedName>
</protein>
<organism evidence="1 2">
    <name type="scientific">Schleiferilactobacillus shenzhenensis LY-73</name>
    <dbReference type="NCBI Taxonomy" id="1231336"/>
    <lineage>
        <taxon>Bacteria</taxon>
        <taxon>Bacillati</taxon>
        <taxon>Bacillota</taxon>
        <taxon>Bacilli</taxon>
        <taxon>Lactobacillales</taxon>
        <taxon>Lactobacillaceae</taxon>
        <taxon>Schleiferilactobacillus</taxon>
    </lineage>
</organism>
<accession>U4TPQ1</accession>
<dbReference type="EMBL" id="KI271587">
    <property type="protein sequence ID" value="ERL65420.1"/>
    <property type="molecule type" value="Genomic_DNA"/>
</dbReference>
<evidence type="ECO:0000313" key="2">
    <source>
        <dbReference type="Proteomes" id="UP000030647"/>
    </source>
</evidence>
<name>U4TPQ1_9LACO</name>
<dbReference type="HOGENOM" id="CLU_3201449_0_0_9"/>
<reference evidence="2" key="1">
    <citation type="journal article" date="2013" name="Genome Announc.">
        <title>Whole-Genome Sequencing of Lactobacillus shenzhenensis Strain LY-73T.</title>
        <authorList>
            <person name="Lin Z."/>
            <person name="Liu Z."/>
            <person name="Yang R."/>
            <person name="Zou Y."/>
            <person name="Wan D."/>
            <person name="Chen J."/>
            <person name="Guo M."/>
            <person name="Zhao J."/>
            <person name="Fang C."/>
            <person name="Yang R."/>
            <person name="Liu F."/>
        </authorList>
    </citation>
    <scope>NUCLEOTIDE SEQUENCE [LARGE SCALE GENOMIC DNA]</scope>
    <source>
        <strain evidence="2">LY-73</strain>
    </source>
</reference>
<keyword evidence="2" id="KW-1185">Reference proteome</keyword>
<dbReference type="Proteomes" id="UP000030647">
    <property type="component" value="Unassembled WGS sequence"/>
</dbReference>